<protein>
    <submittedName>
        <fullName evidence="2">Antibiotic biosynthesis monooxygenase family protein</fullName>
    </submittedName>
</protein>
<evidence type="ECO:0000259" key="1">
    <source>
        <dbReference type="PROSITE" id="PS51725"/>
    </source>
</evidence>
<evidence type="ECO:0000313" key="2">
    <source>
        <dbReference type="EMBL" id="MEV4681991.1"/>
    </source>
</evidence>
<comment type="caution">
    <text evidence="2">The sequence shown here is derived from an EMBL/GenBank/DDBJ whole genome shotgun (WGS) entry which is preliminary data.</text>
</comment>
<gene>
    <name evidence="2" type="ORF">AB0K36_14570</name>
</gene>
<accession>A0ABV3HTS9</accession>
<dbReference type="Pfam" id="PF03992">
    <property type="entry name" value="ABM"/>
    <property type="match status" value="1"/>
</dbReference>
<organism evidence="2 3">
    <name type="scientific">Streptomyces kurssanovii</name>
    <dbReference type="NCBI Taxonomy" id="67312"/>
    <lineage>
        <taxon>Bacteria</taxon>
        <taxon>Bacillati</taxon>
        <taxon>Actinomycetota</taxon>
        <taxon>Actinomycetes</taxon>
        <taxon>Kitasatosporales</taxon>
        <taxon>Streptomycetaceae</taxon>
        <taxon>Streptomyces</taxon>
    </lineage>
</organism>
<dbReference type="Gene3D" id="3.30.70.100">
    <property type="match status" value="1"/>
</dbReference>
<dbReference type="EMBL" id="JBFAQK010000016">
    <property type="protein sequence ID" value="MEV4681991.1"/>
    <property type="molecule type" value="Genomic_DNA"/>
</dbReference>
<proteinExistence type="predicted"/>
<dbReference type="InterPro" id="IPR007138">
    <property type="entry name" value="ABM_dom"/>
</dbReference>
<dbReference type="InterPro" id="IPR011008">
    <property type="entry name" value="Dimeric_a/b-barrel"/>
</dbReference>
<evidence type="ECO:0000313" key="3">
    <source>
        <dbReference type="Proteomes" id="UP001552521"/>
    </source>
</evidence>
<name>A0ABV3HTS9_9ACTN</name>
<feature type="domain" description="ABM" evidence="1">
    <location>
        <begin position="2"/>
        <end position="89"/>
    </location>
</feature>
<keyword evidence="2" id="KW-0560">Oxidoreductase</keyword>
<reference evidence="2 3" key="1">
    <citation type="submission" date="2024-06" db="EMBL/GenBank/DDBJ databases">
        <title>The Natural Products Discovery Center: Release of the First 8490 Sequenced Strains for Exploring Actinobacteria Biosynthetic Diversity.</title>
        <authorList>
            <person name="Kalkreuter E."/>
            <person name="Kautsar S.A."/>
            <person name="Yang D."/>
            <person name="Bader C.D."/>
            <person name="Teijaro C.N."/>
            <person name="Fluegel L."/>
            <person name="Davis C.M."/>
            <person name="Simpson J.R."/>
            <person name="Lauterbach L."/>
            <person name="Steele A.D."/>
            <person name="Gui C."/>
            <person name="Meng S."/>
            <person name="Li G."/>
            <person name="Viehrig K."/>
            <person name="Ye F."/>
            <person name="Su P."/>
            <person name="Kiefer A.F."/>
            <person name="Nichols A."/>
            <person name="Cepeda A.J."/>
            <person name="Yan W."/>
            <person name="Fan B."/>
            <person name="Jiang Y."/>
            <person name="Adhikari A."/>
            <person name="Zheng C.-J."/>
            <person name="Schuster L."/>
            <person name="Cowan T.M."/>
            <person name="Smanski M.J."/>
            <person name="Chevrette M.G."/>
            <person name="De Carvalho L.P.S."/>
            <person name="Shen B."/>
        </authorList>
    </citation>
    <scope>NUCLEOTIDE SEQUENCE [LARGE SCALE GENOMIC DNA]</scope>
    <source>
        <strain evidence="2 3">NPDC049344</strain>
    </source>
</reference>
<keyword evidence="2" id="KW-0503">Monooxygenase</keyword>
<keyword evidence="3" id="KW-1185">Reference proteome</keyword>
<dbReference type="Proteomes" id="UP001552521">
    <property type="component" value="Unassembled WGS sequence"/>
</dbReference>
<dbReference type="RefSeq" id="WP_364593205.1">
    <property type="nucleotide sequence ID" value="NZ_JBFAQK010000016.1"/>
</dbReference>
<dbReference type="PROSITE" id="PS51725">
    <property type="entry name" value="ABM"/>
    <property type="match status" value="1"/>
</dbReference>
<dbReference type="SUPFAM" id="SSF54909">
    <property type="entry name" value="Dimeric alpha+beta barrel"/>
    <property type="match status" value="1"/>
</dbReference>
<dbReference type="GO" id="GO:0004497">
    <property type="term" value="F:monooxygenase activity"/>
    <property type="evidence" value="ECO:0007669"/>
    <property type="project" value="UniProtKB-KW"/>
</dbReference>
<sequence length="97" mass="11163">MITFINRFHVTGTGEEFEAAFDATSAFFADRPGFLHHRLLQHVDEPHLYVNIADWKDEESFRAALAHPEFAAHRARLRTLSSSDPNLYVPLLERVAR</sequence>